<evidence type="ECO:0000256" key="1">
    <source>
        <dbReference type="ARBA" id="ARBA00001974"/>
    </source>
</evidence>
<keyword evidence="4" id="KW-0560">Oxidoreductase</keyword>
<dbReference type="Pfam" id="PF00890">
    <property type="entry name" value="FAD_binding_2"/>
    <property type="match status" value="1"/>
</dbReference>
<dbReference type="GO" id="GO:0016491">
    <property type="term" value="F:oxidoreductase activity"/>
    <property type="evidence" value="ECO:0007669"/>
    <property type="project" value="UniProtKB-KW"/>
</dbReference>
<keyword evidence="2" id="KW-0285">Flavoprotein</keyword>
<dbReference type="PANTHER" id="PTHR43400:SF7">
    <property type="entry name" value="FAD-DEPENDENT OXIDOREDUCTASE 2 FAD BINDING DOMAIN-CONTAINING PROTEIN"/>
    <property type="match status" value="1"/>
</dbReference>
<protein>
    <recommendedName>
        <fullName evidence="5">FAD-dependent oxidoreductase 2 FAD-binding domain-containing protein</fullName>
    </recommendedName>
</protein>
<dbReference type="Proteomes" id="UP001140094">
    <property type="component" value="Unassembled WGS sequence"/>
</dbReference>
<gene>
    <name evidence="6" type="ORF">H4R20_006378</name>
</gene>
<comment type="caution">
    <text evidence="6">The sequence shown here is derived from an EMBL/GenBank/DDBJ whole genome shotgun (WGS) entry which is preliminary data.</text>
</comment>
<dbReference type="SUPFAM" id="SSF51905">
    <property type="entry name" value="FAD/NAD(P)-binding domain"/>
    <property type="match status" value="1"/>
</dbReference>
<dbReference type="InterPro" id="IPR027477">
    <property type="entry name" value="Succ_DH/fumarate_Rdtase_cat_sf"/>
</dbReference>
<dbReference type="EMBL" id="JANBUO010002701">
    <property type="protein sequence ID" value="KAJ2793967.1"/>
    <property type="molecule type" value="Genomic_DNA"/>
</dbReference>
<sequence length="88" mass="9158">ADDAAQYFWAVVTPSVHYTMGGLRIDKHARVLRGTSQSPIPRLLAAGEITGGLHGANRLAGNSLLECVVFGREAGRAAAAMAAADLVQ</sequence>
<evidence type="ECO:0000259" key="5">
    <source>
        <dbReference type="Pfam" id="PF00890"/>
    </source>
</evidence>
<evidence type="ECO:0000256" key="3">
    <source>
        <dbReference type="ARBA" id="ARBA00022827"/>
    </source>
</evidence>
<dbReference type="Gene3D" id="3.90.700.10">
    <property type="entry name" value="Succinate dehydrogenase/fumarate reductase flavoprotein, catalytic domain"/>
    <property type="match status" value="1"/>
</dbReference>
<organism evidence="6 7">
    <name type="scientific">Coemansia guatemalensis</name>
    <dbReference type="NCBI Taxonomy" id="2761395"/>
    <lineage>
        <taxon>Eukaryota</taxon>
        <taxon>Fungi</taxon>
        <taxon>Fungi incertae sedis</taxon>
        <taxon>Zoopagomycota</taxon>
        <taxon>Kickxellomycotina</taxon>
        <taxon>Kickxellomycetes</taxon>
        <taxon>Kickxellales</taxon>
        <taxon>Kickxellaceae</taxon>
        <taxon>Coemansia</taxon>
    </lineage>
</organism>
<evidence type="ECO:0000256" key="2">
    <source>
        <dbReference type="ARBA" id="ARBA00022630"/>
    </source>
</evidence>
<dbReference type="OrthoDB" id="10252157at2759"/>
<accession>A0A9W8HW22</accession>
<name>A0A9W8HW22_9FUNG</name>
<dbReference type="InterPro" id="IPR036188">
    <property type="entry name" value="FAD/NAD-bd_sf"/>
</dbReference>
<dbReference type="InterPro" id="IPR003953">
    <property type="entry name" value="FAD-dep_OxRdtase_2_FAD-bd"/>
</dbReference>
<feature type="non-terminal residue" evidence="6">
    <location>
        <position position="1"/>
    </location>
</feature>
<dbReference type="AlphaFoldDB" id="A0A9W8HW22"/>
<comment type="cofactor">
    <cofactor evidence="1">
        <name>FAD</name>
        <dbReference type="ChEBI" id="CHEBI:57692"/>
    </cofactor>
</comment>
<keyword evidence="7" id="KW-1185">Reference proteome</keyword>
<dbReference type="PANTHER" id="PTHR43400">
    <property type="entry name" value="FUMARATE REDUCTASE"/>
    <property type="match status" value="1"/>
</dbReference>
<proteinExistence type="predicted"/>
<reference evidence="6" key="1">
    <citation type="submission" date="2022-07" db="EMBL/GenBank/DDBJ databases">
        <title>Phylogenomic reconstructions and comparative analyses of Kickxellomycotina fungi.</title>
        <authorList>
            <person name="Reynolds N.K."/>
            <person name="Stajich J.E."/>
            <person name="Barry K."/>
            <person name="Grigoriev I.V."/>
            <person name="Crous P."/>
            <person name="Smith M.E."/>
        </authorList>
    </citation>
    <scope>NUCLEOTIDE SEQUENCE</scope>
    <source>
        <strain evidence="6">NRRL 1565</strain>
    </source>
</reference>
<feature type="domain" description="FAD-dependent oxidoreductase 2 FAD-binding" evidence="5">
    <location>
        <begin position="5"/>
        <end position="64"/>
    </location>
</feature>
<evidence type="ECO:0000313" key="6">
    <source>
        <dbReference type="EMBL" id="KAJ2793967.1"/>
    </source>
</evidence>
<evidence type="ECO:0000313" key="7">
    <source>
        <dbReference type="Proteomes" id="UP001140094"/>
    </source>
</evidence>
<dbReference type="InterPro" id="IPR050315">
    <property type="entry name" value="FAD-oxidoreductase_2"/>
</dbReference>
<keyword evidence="3" id="KW-0274">FAD</keyword>
<dbReference type="Gene3D" id="3.50.50.60">
    <property type="entry name" value="FAD/NAD(P)-binding domain"/>
    <property type="match status" value="1"/>
</dbReference>
<evidence type="ECO:0000256" key="4">
    <source>
        <dbReference type="ARBA" id="ARBA00023002"/>
    </source>
</evidence>